<dbReference type="InterPro" id="IPR006195">
    <property type="entry name" value="aa-tRNA-synth_II"/>
</dbReference>
<evidence type="ECO:0000256" key="2">
    <source>
        <dbReference type="ARBA" id="ARBA00011738"/>
    </source>
</evidence>
<dbReference type="InterPro" id="IPR004154">
    <property type="entry name" value="Anticodon-bd"/>
</dbReference>
<gene>
    <name evidence="14" type="ORF">ACFOSB_13805</name>
</gene>
<evidence type="ECO:0000256" key="8">
    <source>
        <dbReference type="ARBA" id="ARBA00022840"/>
    </source>
</evidence>
<evidence type="ECO:0000256" key="3">
    <source>
        <dbReference type="ARBA" id="ARBA00012831"/>
    </source>
</evidence>
<dbReference type="GO" id="GO:0004827">
    <property type="term" value="F:proline-tRNA ligase activity"/>
    <property type="evidence" value="ECO:0007669"/>
    <property type="project" value="UniProtKB-EC"/>
</dbReference>
<dbReference type="Proteomes" id="UP001595803">
    <property type="component" value="Unassembled WGS sequence"/>
</dbReference>
<keyword evidence="5" id="KW-0963">Cytoplasm</keyword>
<dbReference type="SUPFAM" id="SSF52954">
    <property type="entry name" value="Class II aaRS ABD-related"/>
    <property type="match status" value="1"/>
</dbReference>
<evidence type="ECO:0000313" key="14">
    <source>
        <dbReference type="EMBL" id="MFC3833938.1"/>
    </source>
</evidence>
<evidence type="ECO:0000256" key="4">
    <source>
        <dbReference type="ARBA" id="ARBA00019110"/>
    </source>
</evidence>
<dbReference type="InterPro" id="IPR002314">
    <property type="entry name" value="aa-tRNA-synt_IIb"/>
</dbReference>
<dbReference type="InterPro" id="IPR050062">
    <property type="entry name" value="Pro-tRNA_synthetase"/>
</dbReference>
<dbReference type="Pfam" id="PF00587">
    <property type="entry name" value="tRNA-synt_2b"/>
    <property type="match status" value="1"/>
</dbReference>
<dbReference type="CDD" id="cd00861">
    <property type="entry name" value="ProRS_anticodon_short"/>
    <property type="match status" value="1"/>
</dbReference>
<evidence type="ECO:0000256" key="9">
    <source>
        <dbReference type="ARBA" id="ARBA00022917"/>
    </source>
</evidence>
<comment type="catalytic activity">
    <reaction evidence="11">
        <text>tRNA(Pro) + L-proline + ATP = L-prolyl-tRNA(Pro) + AMP + diphosphate</text>
        <dbReference type="Rhea" id="RHEA:14305"/>
        <dbReference type="Rhea" id="RHEA-COMP:9700"/>
        <dbReference type="Rhea" id="RHEA-COMP:9702"/>
        <dbReference type="ChEBI" id="CHEBI:30616"/>
        <dbReference type="ChEBI" id="CHEBI:33019"/>
        <dbReference type="ChEBI" id="CHEBI:60039"/>
        <dbReference type="ChEBI" id="CHEBI:78442"/>
        <dbReference type="ChEBI" id="CHEBI:78532"/>
        <dbReference type="ChEBI" id="CHEBI:456215"/>
        <dbReference type="EC" id="6.1.1.15"/>
    </reaction>
</comment>
<name>A0ABV7ZC61_9DEIO</name>
<evidence type="ECO:0000256" key="5">
    <source>
        <dbReference type="ARBA" id="ARBA00022490"/>
    </source>
</evidence>
<reference evidence="15" key="1">
    <citation type="journal article" date="2019" name="Int. J. Syst. Evol. Microbiol.">
        <title>The Global Catalogue of Microorganisms (GCM) 10K type strain sequencing project: providing services to taxonomists for standard genome sequencing and annotation.</title>
        <authorList>
            <consortium name="The Broad Institute Genomics Platform"/>
            <consortium name="The Broad Institute Genome Sequencing Center for Infectious Disease"/>
            <person name="Wu L."/>
            <person name="Ma J."/>
        </authorList>
    </citation>
    <scope>NUCLEOTIDE SEQUENCE [LARGE SCALE GENOMIC DNA]</scope>
    <source>
        <strain evidence="15">CCTCC AB 2017081</strain>
    </source>
</reference>
<dbReference type="InterPro" id="IPR004500">
    <property type="entry name" value="Pro-tRNA-synth_IIa_bac-type"/>
</dbReference>
<feature type="domain" description="Aminoacyl-transfer RNA synthetases class-II family profile" evidence="13">
    <location>
        <begin position="45"/>
        <end position="495"/>
    </location>
</feature>
<dbReference type="InterPro" id="IPR002316">
    <property type="entry name" value="Pro-tRNA-ligase_IIa"/>
</dbReference>
<organism evidence="14 15">
    <name type="scientific">Deinococcus rufus</name>
    <dbReference type="NCBI Taxonomy" id="2136097"/>
    <lineage>
        <taxon>Bacteria</taxon>
        <taxon>Thermotogati</taxon>
        <taxon>Deinococcota</taxon>
        <taxon>Deinococci</taxon>
        <taxon>Deinococcales</taxon>
        <taxon>Deinococcaceae</taxon>
        <taxon>Deinococcus</taxon>
    </lineage>
</organism>
<keyword evidence="6 14" id="KW-0436">Ligase</keyword>
<keyword evidence="9" id="KW-0648">Protein biosynthesis</keyword>
<dbReference type="SUPFAM" id="SSF55681">
    <property type="entry name" value="Class II aaRS and biotin synthetases"/>
    <property type="match status" value="1"/>
</dbReference>
<dbReference type="Gene3D" id="3.40.50.800">
    <property type="entry name" value="Anticodon-binding domain"/>
    <property type="match status" value="1"/>
</dbReference>
<protein>
    <recommendedName>
        <fullName evidence="4 12">Proline--tRNA ligase</fullName>
        <ecNumber evidence="3 12">6.1.1.15</ecNumber>
    </recommendedName>
</protein>
<evidence type="ECO:0000259" key="13">
    <source>
        <dbReference type="PROSITE" id="PS50862"/>
    </source>
</evidence>
<evidence type="ECO:0000256" key="6">
    <source>
        <dbReference type="ARBA" id="ARBA00022598"/>
    </source>
</evidence>
<dbReference type="RefSeq" id="WP_322472998.1">
    <property type="nucleotide sequence ID" value="NZ_JBHRZG010000016.1"/>
</dbReference>
<evidence type="ECO:0000256" key="7">
    <source>
        <dbReference type="ARBA" id="ARBA00022741"/>
    </source>
</evidence>
<dbReference type="NCBIfam" id="TIGR00409">
    <property type="entry name" value="proS_fam_II"/>
    <property type="match status" value="1"/>
</dbReference>
<dbReference type="InterPro" id="IPR036754">
    <property type="entry name" value="YbaK/aa-tRNA-synt-asso_dom_sf"/>
</dbReference>
<evidence type="ECO:0000256" key="1">
    <source>
        <dbReference type="ARBA" id="ARBA00004496"/>
    </source>
</evidence>
<comment type="subcellular location">
    <subcellularLocation>
        <location evidence="1">Cytoplasm</location>
    </subcellularLocation>
</comment>
<evidence type="ECO:0000256" key="11">
    <source>
        <dbReference type="ARBA" id="ARBA00047671"/>
    </source>
</evidence>
<dbReference type="NCBIfam" id="NF006625">
    <property type="entry name" value="PRK09194.1"/>
    <property type="match status" value="1"/>
</dbReference>
<dbReference type="InterPro" id="IPR036621">
    <property type="entry name" value="Anticodon-bd_dom_sf"/>
</dbReference>
<dbReference type="InterPro" id="IPR007214">
    <property type="entry name" value="YbaK/aa-tRNA-synth-assoc-dom"/>
</dbReference>
<proteinExistence type="predicted"/>
<keyword evidence="7" id="KW-0547">Nucleotide-binding</keyword>
<dbReference type="Pfam" id="PF04073">
    <property type="entry name" value="tRNA_edit"/>
    <property type="match status" value="1"/>
</dbReference>
<dbReference type="EMBL" id="JBHRZG010000016">
    <property type="protein sequence ID" value="MFC3833938.1"/>
    <property type="molecule type" value="Genomic_DNA"/>
</dbReference>
<dbReference type="InterPro" id="IPR045864">
    <property type="entry name" value="aa-tRNA-synth_II/BPL/LPL"/>
</dbReference>
<keyword evidence="15" id="KW-1185">Reference proteome</keyword>
<accession>A0ABV7ZC61</accession>
<dbReference type="PANTHER" id="PTHR42753:SF2">
    <property type="entry name" value="PROLINE--TRNA LIGASE"/>
    <property type="match status" value="1"/>
</dbReference>
<dbReference type="Pfam" id="PF03129">
    <property type="entry name" value="HGTP_anticodon"/>
    <property type="match status" value="1"/>
</dbReference>
<evidence type="ECO:0000313" key="15">
    <source>
        <dbReference type="Proteomes" id="UP001595803"/>
    </source>
</evidence>
<dbReference type="PRINTS" id="PR01046">
    <property type="entry name" value="TRNASYNTHPRO"/>
</dbReference>
<sequence>MRVSKGLFVTWRDAPSDADTRGIQALSRAGFVRKVGAGLYAHLPLMTRVLARLEALIRAELEDISQEVDFPLLHPQALWEQSGRWDAYTRAEGIMFTVTDRAGRAHALGPTHEEVAASVVGDLARSYRDLPVSVYQIGRKFRDELRPRAGLLRTREFVMKDAYSFHTTPEDLAAHFEVMAGAYGRILSRLGVPWRAVEADSGSIGGTGSREFVILADVGEDEVLFSPDGQYAANAERAVGRAPDAGASPFTHIERRSTPGTATAEAACHALGCGRGHLVKNVLLVATFARPDGNHHVPVLVSVRGDDSVNAVKVWNAVQERAQRYAGGTLLSVNTAGPDTWADVDTVPLGSVAPDLSDDVIAHRADLHPAFLRLCDHEAAALRDFATGANETGWHVSGANWGVQFPLPEVVDVRQARTGDTSLHDPGQLLQSARAIEVGHVFQLGTRYTEALGFTVTGPDGTPQPVFMGCYGLGVTRLVQAVAEVMGDDRGLVWPDAIAPYHAVLTVVDMTDPAQVQTAERLYTDLRAAGVDVLLDDRTERPGVKFTDADLWGLPWRVTIGRALERGEVEVKERRTGEVTTVGVADVVAWLRGRIG</sequence>
<keyword evidence="8" id="KW-0067">ATP-binding</keyword>
<dbReference type="InterPro" id="IPR044140">
    <property type="entry name" value="ProRS_anticodon_short"/>
</dbReference>
<dbReference type="PROSITE" id="PS50862">
    <property type="entry name" value="AA_TRNA_LIGASE_II"/>
    <property type="match status" value="1"/>
</dbReference>
<dbReference type="PANTHER" id="PTHR42753">
    <property type="entry name" value="MITOCHONDRIAL RIBOSOME PROTEIN L39/PROLYL-TRNA LIGASE FAMILY MEMBER"/>
    <property type="match status" value="1"/>
</dbReference>
<dbReference type="SUPFAM" id="SSF55826">
    <property type="entry name" value="YbaK/ProRS associated domain"/>
    <property type="match status" value="1"/>
</dbReference>
<dbReference type="Gene3D" id="3.30.930.10">
    <property type="entry name" value="Bira Bifunctional Protein, Domain 2"/>
    <property type="match status" value="2"/>
</dbReference>
<evidence type="ECO:0000256" key="12">
    <source>
        <dbReference type="NCBIfam" id="TIGR00409"/>
    </source>
</evidence>
<evidence type="ECO:0000256" key="10">
    <source>
        <dbReference type="ARBA" id="ARBA00023146"/>
    </source>
</evidence>
<comment type="caution">
    <text evidence="14">The sequence shown here is derived from an EMBL/GenBank/DDBJ whole genome shotgun (WGS) entry which is preliminary data.</text>
</comment>
<keyword evidence="10" id="KW-0030">Aminoacyl-tRNA synthetase</keyword>
<dbReference type="EC" id="6.1.1.15" evidence="3 12"/>
<comment type="subunit">
    <text evidence="2">Homodimer.</text>
</comment>